<protein>
    <recommendedName>
        <fullName evidence="3">HTH araC/xylS-type domain-containing protein</fullName>
    </recommendedName>
</protein>
<sequence>MSQTIQPLQHWTITYPEKFIAIMDTIPSIGHDKELRTITAGMPDVDTVFHYEKLEEGCYLFIVDMKAKQETTYVMHGDRDTEFYCLSYQRIQGPVQKTPLAKSVDAGPLESKVLSLPSLCSFYNNQFDYDTHFVEGAAVKAFIFCFTPAWLATTIDLSTADAQAEYVKVIHKQSSNMSFLSDSFYKHTLTELDNLVFNTPRTAIYNLVLKKLSLTLISDFFTIVSEPQSVINVDPDEQVKAGMNRIMQYLEQNVRKGFPGLETLAEMGGMSVSTMRRQFLRFCGYSAFDYFREVQMRYAFEQLKQGVRTKDIALYLGFKNSGNFSRLFKERYNLTPAEMKKMN</sequence>
<organism evidence="4 5">
    <name type="scientific">Filimonas zeae</name>
    <dbReference type="NCBI Taxonomy" id="1737353"/>
    <lineage>
        <taxon>Bacteria</taxon>
        <taxon>Pseudomonadati</taxon>
        <taxon>Bacteroidota</taxon>
        <taxon>Chitinophagia</taxon>
        <taxon>Chitinophagales</taxon>
        <taxon>Chitinophagaceae</taxon>
        <taxon>Filimonas</taxon>
    </lineage>
</organism>
<dbReference type="SUPFAM" id="SSF46689">
    <property type="entry name" value="Homeodomain-like"/>
    <property type="match status" value="1"/>
</dbReference>
<dbReference type="InterPro" id="IPR018060">
    <property type="entry name" value="HTH_AraC"/>
</dbReference>
<evidence type="ECO:0000313" key="5">
    <source>
        <dbReference type="Proteomes" id="UP000627292"/>
    </source>
</evidence>
<evidence type="ECO:0000256" key="2">
    <source>
        <dbReference type="ARBA" id="ARBA00023163"/>
    </source>
</evidence>
<accession>A0A917IU40</accession>
<dbReference type="PANTHER" id="PTHR47893:SF1">
    <property type="entry name" value="REGULATORY PROTEIN PCHR"/>
    <property type="match status" value="1"/>
</dbReference>
<proteinExistence type="predicted"/>
<dbReference type="Gene3D" id="1.10.10.60">
    <property type="entry name" value="Homeodomain-like"/>
    <property type="match status" value="1"/>
</dbReference>
<dbReference type="GO" id="GO:0043565">
    <property type="term" value="F:sequence-specific DNA binding"/>
    <property type="evidence" value="ECO:0007669"/>
    <property type="project" value="InterPro"/>
</dbReference>
<dbReference type="RefSeq" id="WP_188951245.1">
    <property type="nucleotide sequence ID" value="NZ_BMIB01000002.1"/>
</dbReference>
<dbReference type="SMART" id="SM00342">
    <property type="entry name" value="HTH_ARAC"/>
    <property type="match status" value="1"/>
</dbReference>
<gene>
    <name evidence="4" type="ORF">GCM10011379_13280</name>
</gene>
<dbReference type="InterPro" id="IPR053142">
    <property type="entry name" value="PchR_regulatory_protein"/>
</dbReference>
<dbReference type="AlphaFoldDB" id="A0A917IU40"/>
<feature type="domain" description="HTH araC/xylS-type" evidence="3">
    <location>
        <begin position="244"/>
        <end position="342"/>
    </location>
</feature>
<keyword evidence="5" id="KW-1185">Reference proteome</keyword>
<dbReference type="PROSITE" id="PS01124">
    <property type="entry name" value="HTH_ARAC_FAMILY_2"/>
    <property type="match status" value="1"/>
</dbReference>
<evidence type="ECO:0000256" key="1">
    <source>
        <dbReference type="ARBA" id="ARBA00023015"/>
    </source>
</evidence>
<reference evidence="4" key="1">
    <citation type="journal article" date="2014" name="Int. J. Syst. Evol. Microbiol.">
        <title>Complete genome sequence of Corynebacterium casei LMG S-19264T (=DSM 44701T), isolated from a smear-ripened cheese.</title>
        <authorList>
            <consortium name="US DOE Joint Genome Institute (JGI-PGF)"/>
            <person name="Walter F."/>
            <person name="Albersmeier A."/>
            <person name="Kalinowski J."/>
            <person name="Ruckert C."/>
        </authorList>
    </citation>
    <scope>NUCLEOTIDE SEQUENCE</scope>
    <source>
        <strain evidence="4">CGMCC 1.15290</strain>
    </source>
</reference>
<dbReference type="InterPro" id="IPR009057">
    <property type="entry name" value="Homeodomain-like_sf"/>
</dbReference>
<dbReference type="Pfam" id="PF12833">
    <property type="entry name" value="HTH_18"/>
    <property type="match status" value="1"/>
</dbReference>
<dbReference type="Proteomes" id="UP000627292">
    <property type="component" value="Unassembled WGS sequence"/>
</dbReference>
<dbReference type="EMBL" id="BMIB01000002">
    <property type="protein sequence ID" value="GGH62931.1"/>
    <property type="molecule type" value="Genomic_DNA"/>
</dbReference>
<dbReference type="GO" id="GO:0003700">
    <property type="term" value="F:DNA-binding transcription factor activity"/>
    <property type="evidence" value="ECO:0007669"/>
    <property type="project" value="InterPro"/>
</dbReference>
<reference evidence="4" key="2">
    <citation type="submission" date="2020-09" db="EMBL/GenBank/DDBJ databases">
        <authorList>
            <person name="Sun Q."/>
            <person name="Zhou Y."/>
        </authorList>
    </citation>
    <scope>NUCLEOTIDE SEQUENCE</scope>
    <source>
        <strain evidence="4">CGMCC 1.15290</strain>
    </source>
</reference>
<dbReference type="PANTHER" id="PTHR47893">
    <property type="entry name" value="REGULATORY PROTEIN PCHR"/>
    <property type="match status" value="1"/>
</dbReference>
<name>A0A917IU40_9BACT</name>
<evidence type="ECO:0000313" key="4">
    <source>
        <dbReference type="EMBL" id="GGH62931.1"/>
    </source>
</evidence>
<comment type="caution">
    <text evidence="4">The sequence shown here is derived from an EMBL/GenBank/DDBJ whole genome shotgun (WGS) entry which is preliminary data.</text>
</comment>
<keyword evidence="1" id="KW-0805">Transcription regulation</keyword>
<keyword evidence="2" id="KW-0804">Transcription</keyword>
<evidence type="ECO:0000259" key="3">
    <source>
        <dbReference type="PROSITE" id="PS01124"/>
    </source>
</evidence>